<organism evidence="1 2">
    <name type="scientific">Kluyvera intermedia</name>
    <name type="common">Enterobacter intermedius</name>
    <dbReference type="NCBI Taxonomy" id="61648"/>
    <lineage>
        <taxon>Bacteria</taxon>
        <taxon>Pseudomonadati</taxon>
        <taxon>Pseudomonadota</taxon>
        <taxon>Gammaproteobacteria</taxon>
        <taxon>Enterobacterales</taxon>
        <taxon>Enterobacteriaceae</taxon>
        <taxon>Kluyvera</taxon>
    </lineage>
</organism>
<dbReference type="AlphaFoldDB" id="A0A9P3WEV1"/>
<reference evidence="1" key="2">
    <citation type="submission" date="2020-10" db="EMBL/GenBank/DDBJ databases">
        <authorList>
            <consortium name="NCBI Pathogen Detection Project"/>
        </authorList>
    </citation>
    <scope>NUCLEOTIDE SEQUENCE</scope>
    <source>
        <strain evidence="1">CAVp300</strain>
    </source>
</reference>
<dbReference type="RefSeq" id="WP_047371130.1">
    <property type="nucleotide sequence ID" value="NZ_CABMNU010000005.1"/>
</dbReference>
<sequence>MHIFPLTISIGEPGPESARQLQHFLEQNRQNPAFIPILNMDLTFISPHARSTNDFVISKVEYLHDNTYVLYYQINYFIFNLCQDMNIEDIYDTTISFDVHPPYLAFNVINADRDTIDEF</sequence>
<reference evidence="1" key="1">
    <citation type="journal article" date="2018" name="Genome Biol.">
        <title>SKESA: strategic k-mer extension for scrupulous assemblies.</title>
        <authorList>
            <person name="Souvorov A."/>
            <person name="Agarwala R."/>
            <person name="Lipman D.J."/>
        </authorList>
    </citation>
    <scope>NUCLEOTIDE SEQUENCE</scope>
    <source>
        <strain evidence="1">CAVp300</strain>
    </source>
</reference>
<proteinExistence type="predicted"/>
<protein>
    <submittedName>
        <fullName evidence="1">Uncharacterized protein</fullName>
    </submittedName>
</protein>
<evidence type="ECO:0000313" key="2">
    <source>
        <dbReference type="Proteomes" id="UP000867740"/>
    </source>
</evidence>
<gene>
    <name evidence="1" type="ORF">I8531_002824</name>
</gene>
<name>A0A9P3WEV1_KLUIN</name>
<accession>A0A9P3WEV1</accession>
<evidence type="ECO:0000313" key="1">
    <source>
        <dbReference type="EMBL" id="HAT3582503.1"/>
    </source>
</evidence>
<dbReference type="EMBL" id="DACSUM010000021">
    <property type="protein sequence ID" value="HAT3582503.1"/>
    <property type="molecule type" value="Genomic_DNA"/>
</dbReference>
<comment type="caution">
    <text evidence="1">The sequence shown here is derived from an EMBL/GenBank/DDBJ whole genome shotgun (WGS) entry which is preliminary data.</text>
</comment>
<dbReference type="Proteomes" id="UP000867740">
    <property type="component" value="Unassembled WGS sequence"/>
</dbReference>